<dbReference type="InterPro" id="IPR029045">
    <property type="entry name" value="ClpP/crotonase-like_dom_sf"/>
</dbReference>
<dbReference type="GO" id="GO:0006635">
    <property type="term" value="P:fatty acid beta-oxidation"/>
    <property type="evidence" value="ECO:0007669"/>
    <property type="project" value="TreeGrafter"/>
</dbReference>
<evidence type="ECO:0000313" key="3">
    <source>
        <dbReference type="EMBL" id="MBL7631292.1"/>
    </source>
</evidence>
<dbReference type="InterPro" id="IPR001753">
    <property type="entry name" value="Enoyl-CoA_hydra/iso"/>
</dbReference>
<dbReference type="Proteomes" id="UP000604475">
    <property type="component" value="Unassembled WGS sequence"/>
</dbReference>
<evidence type="ECO:0000313" key="4">
    <source>
        <dbReference type="Proteomes" id="UP000604475"/>
    </source>
</evidence>
<dbReference type="Gene3D" id="3.90.226.10">
    <property type="entry name" value="2-enoyl-CoA Hydratase, Chain A, domain 1"/>
    <property type="match status" value="1"/>
</dbReference>
<evidence type="ECO:0000256" key="2">
    <source>
        <dbReference type="ARBA" id="ARBA00023239"/>
    </source>
</evidence>
<proteinExistence type="inferred from homology"/>
<comment type="caution">
    <text evidence="3">The sequence shown here is derived from an EMBL/GenBank/DDBJ whole genome shotgun (WGS) entry which is preliminary data.</text>
</comment>
<accession>A0A937URF1</accession>
<dbReference type="SUPFAM" id="SSF52096">
    <property type="entry name" value="ClpP/crotonase"/>
    <property type="match status" value="1"/>
</dbReference>
<evidence type="ECO:0000256" key="1">
    <source>
        <dbReference type="ARBA" id="ARBA00005254"/>
    </source>
</evidence>
<organism evidence="3 4">
    <name type="scientific">Frankia nepalensis</name>
    <dbReference type="NCBI Taxonomy" id="1836974"/>
    <lineage>
        <taxon>Bacteria</taxon>
        <taxon>Bacillati</taxon>
        <taxon>Actinomycetota</taxon>
        <taxon>Actinomycetes</taxon>
        <taxon>Frankiales</taxon>
        <taxon>Frankiaceae</taxon>
        <taxon>Frankia</taxon>
    </lineage>
</organism>
<dbReference type="EMBL" id="JAEACQ010000265">
    <property type="protein sequence ID" value="MBL7631292.1"/>
    <property type="molecule type" value="Genomic_DNA"/>
</dbReference>
<dbReference type="Pfam" id="PF00378">
    <property type="entry name" value="ECH_1"/>
    <property type="match status" value="1"/>
</dbReference>
<sequence length="308" mass="32445">MTASDQRTADVVGAAATGGDVAVVAEGPVLLTVGADGVGVVTLNRPERRNAWNPELERHYFEVLERVDRDPRVRVVVVTGAGRTFCPGVDSERLDGIADAGLDLSGRRSPVLAWSLRKPMIAAVNGACAGMGLVQALLCDVRFAARGARFTTAFARRGLAGEFGVTWLLPRLIGAERAADLLLSGRVFDADEASALGLVSRVVEPGELVAAARAYAADIAANCSPASLALLRHQLHADQQSDLETALRRSYRAMAVAVKGADFREGLDSFLEKRKPAFPPLADDLDPVAVTGAGLPETAVVPQEALES</sequence>
<reference evidence="3" key="1">
    <citation type="submission" date="2020-12" db="EMBL/GenBank/DDBJ databases">
        <title>Genomic characterization of non-nitrogen-fixing Frankia strains.</title>
        <authorList>
            <person name="Carlos-Shanley C."/>
            <person name="Guerra T."/>
            <person name="Hahn D."/>
        </authorList>
    </citation>
    <scope>NUCLEOTIDE SEQUENCE</scope>
    <source>
        <strain evidence="3">CN6</strain>
    </source>
</reference>
<name>A0A937URF1_9ACTN</name>
<protein>
    <submittedName>
        <fullName evidence="3">Enoyl-CoA hydratase/isomerase family protein</fullName>
    </submittedName>
</protein>
<dbReference type="PANTHER" id="PTHR11941:SF133">
    <property type="entry name" value="1,2-EPOXYPHENYLACETYL-COA ISOMERASE"/>
    <property type="match status" value="1"/>
</dbReference>
<dbReference type="InterPro" id="IPR014748">
    <property type="entry name" value="Enoyl-CoA_hydra_C"/>
</dbReference>
<dbReference type="AlphaFoldDB" id="A0A937URF1"/>
<dbReference type="PANTHER" id="PTHR11941">
    <property type="entry name" value="ENOYL-COA HYDRATASE-RELATED"/>
    <property type="match status" value="1"/>
</dbReference>
<dbReference type="GO" id="GO:0016829">
    <property type="term" value="F:lyase activity"/>
    <property type="evidence" value="ECO:0007669"/>
    <property type="project" value="UniProtKB-KW"/>
</dbReference>
<comment type="similarity">
    <text evidence="1">Belongs to the enoyl-CoA hydratase/isomerase family.</text>
</comment>
<gene>
    <name evidence="3" type="ORF">I7412_29860</name>
</gene>
<keyword evidence="2" id="KW-0456">Lyase</keyword>
<keyword evidence="4" id="KW-1185">Reference proteome</keyword>
<dbReference type="Gene3D" id="1.10.12.10">
    <property type="entry name" value="Lyase 2-enoyl-coa Hydratase, Chain A, domain 2"/>
    <property type="match status" value="1"/>
</dbReference>
<dbReference type="CDD" id="cd06558">
    <property type="entry name" value="crotonase-like"/>
    <property type="match status" value="1"/>
</dbReference>